<comment type="caution">
    <text evidence="7">The sequence shown here is derived from an EMBL/GenBank/DDBJ whole genome shotgun (WGS) entry which is preliminary data.</text>
</comment>
<dbReference type="Gene3D" id="1.20.1250.20">
    <property type="entry name" value="MFS general substrate transporter like domains"/>
    <property type="match status" value="1"/>
</dbReference>
<dbReference type="InterPro" id="IPR053160">
    <property type="entry name" value="MFS_DHA3_Transporter"/>
</dbReference>
<evidence type="ECO:0000256" key="1">
    <source>
        <dbReference type="ARBA" id="ARBA00004651"/>
    </source>
</evidence>
<protein>
    <submittedName>
        <fullName evidence="7">MFS transporter</fullName>
    </submittedName>
</protein>
<sequence>MRAISPAQSAVQESRALSTMACGQIASALTFYTPVSAVFLNSRGLSYSQIFTLESVLLFSIMIVEIPSGVIADRIDRRIPIIVGFGLNALSNIMYALGQGFVWYVASYSISGFSIALLSGIFEAYVYESLGKRADNLATGVFGLYGSLELVGGVLASLCGSYLAHCNISYPAYATALVSVIGFFIMFRLPSLPVKSRKLKTNKRSLFRDIKKGAELLIKTPVLAFVSITSSASFVLFNAVYTLNQPRYEQTNLPMAYWGILSSMALVLAAVYSYYSDRIEAHLGRARTLFLAFLIGALGFALMAVPSPIAVATGFLLAVVGMNGRGPITSAVANSLIPSDQRSTVLNIASSTGSLIGVFCNPLIGWGVDVNVSITTAGIAGVLVLIAFMWLPIANRYME</sequence>
<feature type="transmembrane region" description="Helical" evidence="5">
    <location>
        <begin position="46"/>
        <end position="67"/>
    </location>
</feature>
<dbReference type="AlphaFoldDB" id="A0A261EVL6"/>
<comment type="subcellular location">
    <subcellularLocation>
        <location evidence="1">Cell membrane</location>
        <topology evidence="1">Multi-pass membrane protein</topology>
    </subcellularLocation>
</comment>
<keyword evidence="2 5" id="KW-0812">Transmembrane</keyword>
<feature type="transmembrane region" description="Helical" evidence="5">
    <location>
        <begin position="103"/>
        <end position="125"/>
    </location>
</feature>
<reference evidence="7 8" key="1">
    <citation type="journal article" date="2017" name="BMC Genomics">
        <title>Comparative genomic and phylogenomic analyses of the Bifidobacteriaceae family.</title>
        <authorList>
            <person name="Lugli G.A."/>
            <person name="Milani C."/>
            <person name="Turroni F."/>
            <person name="Duranti S."/>
            <person name="Mancabelli L."/>
            <person name="Mangifesta M."/>
            <person name="Ferrario C."/>
            <person name="Modesto M."/>
            <person name="Mattarelli P."/>
            <person name="Jiri K."/>
            <person name="van Sinderen D."/>
            <person name="Ventura M."/>
        </authorList>
    </citation>
    <scope>NUCLEOTIDE SEQUENCE [LARGE SCALE GENOMIC DNA]</scope>
    <source>
        <strain evidence="7 8">DSM 22924</strain>
    </source>
</reference>
<feature type="transmembrane region" description="Helical" evidence="5">
    <location>
        <begin position="137"/>
        <end position="164"/>
    </location>
</feature>
<dbReference type="Proteomes" id="UP000216004">
    <property type="component" value="Unassembled WGS sequence"/>
</dbReference>
<evidence type="ECO:0000256" key="2">
    <source>
        <dbReference type="ARBA" id="ARBA00022692"/>
    </source>
</evidence>
<dbReference type="InterPro" id="IPR020846">
    <property type="entry name" value="MFS_dom"/>
</dbReference>
<dbReference type="GO" id="GO:0005886">
    <property type="term" value="C:plasma membrane"/>
    <property type="evidence" value="ECO:0007669"/>
    <property type="project" value="UniProtKB-SubCell"/>
</dbReference>
<gene>
    <name evidence="7" type="ORF">BOCO_0061</name>
</gene>
<dbReference type="InterPro" id="IPR011701">
    <property type="entry name" value="MFS"/>
</dbReference>
<dbReference type="RefSeq" id="WP_094722125.1">
    <property type="nucleotide sequence ID" value="NZ_MWWS01000002.1"/>
</dbReference>
<dbReference type="GO" id="GO:0022857">
    <property type="term" value="F:transmembrane transporter activity"/>
    <property type="evidence" value="ECO:0007669"/>
    <property type="project" value="InterPro"/>
</dbReference>
<dbReference type="OrthoDB" id="350307at2"/>
<dbReference type="PANTHER" id="PTHR23530:SF1">
    <property type="entry name" value="PERMEASE, MAJOR FACILITATOR SUPERFAMILY-RELATED"/>
    <property type="match status" value="1"/>
</dbReference>
<feature type="transmembrane region" description="Helical" evidence="5">
    <location>
        <begin position="370"/>
        <end position="391"/>
    </location>
</feature>
<keyword evidence="4 5" id="KW-0472">Membrane</keyword>
<feature type="transmembrane region" description="Helical" evidence="5">
    <location>
        <begin position="311"/>
        <end position="333"/>
    </location>
</feature>
<proteinExistence type="predicted"/>
<evidence type="ECO:0000256" key="3">
    <source>
        <dbReference type="ARBA" id="ARBA00022989"/>
    </source>
</evidence>
<dbReference type="Pfam" id="PF07690">
    <property type="entry name" value="MFS_1"/>
    <property type="match status" value="1"/>
</dbReference>
<feature type="transmembrane region" description="Helical" evidence="5">
    <location>
        <begin position="287"/>
        <end position="305"/>
    </location>
</feature>
<feature type="transmembrane region" description="Helical" evidence="5">
    <location>
        <begin position="21"/>
        <end position="40"/>
    </location>
</feature>
<feature type="domain" description="Major facilitator superfamily (MFS) profile" evidence="6">
    <location>
        <begin position="1"/>
        <end position="395"/>
    </location>
</feature>
<dbReference type="EMBL" id="MWWS01000002">
    <property type="protein sequence ID" value="OZG50875.1"/>
    <property type="molecule type" value="Genomic_DNA"/>
</dbReference>
<dbReference type="SUPFAM" id="SSF103473">
    <property type="entry name" value="MFS general substrate transporter"/>
    <property type="match status" value="1"/>
</dbReference>
<evidence type="ECO:0000313" key="8">
    <source>
        <dbReference type="Proteomes" id="UP000216004"/>
    </source>
</evidence>
<dbReference type="PROSITE" id="PS50850">
    <property type="entry name" value="MFS"/>
    <property type="match status" value="1"/>
</dbReference>
<keyword evidence="3 5" id="KW-1133">Transmembrane helix</keyword>
<feature type="transmembrane region" description="Helical" evidence="5">
    <location>
        <begin position="79"/>
        <end position="97"/>
    </location>
</feature>
<evidence type="ECO:0000313" key="7">
    <source>
        <dbReference type="EMBL" id="OZG50875.1"/>
    </source>
</evidence>
<feature type="transmembrane region" description="Helical" evidence="5">
    <location>
        <begin position="170"/>
        <end position="189"/>
    </location>
</feature>
<dbReference type="PANTHER" id="PTHR23530">
    <property type="entry name" value="TRANSPORT PROTEIN-RELATED"/>
    <property type="match status" value="1"/>
</dbReference>
<feature type="transmembrane region" description="Helical" evidence="5">
    <location>
        <begin position="222"/>
        <end position="243"/>
    </location>
</feature>
<keyword evidence="8" id="KW-1185">Reference proteome</keyword>
<evidence type="ECO:0000256" key="5">
    <source>
        <dbReference type="SAM" id="Phobius"/>
    </source>
</evidence>
<feature type="transmembrane region" description="Helical" evidence="5">
    <location>
        <begin position="345"/>
        <end position="364"/>
    </location>
</feature>
<evidence type="ECO:0000256" key="4">
    <source>
        <dbReference type="ARBA" id="ARBA00023136"/>
    </source>
</evidence>
<evidence type="ECO:0000259" key="6">
    <source>
        <dbReference type="PROSITE" id="PS50850"/>
    </source>
</evidence>
<accession>A0A261EVL6</accession>
<organism evidence="7 8">
    <name type="scientific">Bombiscardovia coagulans</name>
    <dbReference type="NCBI Taxonomy" id="686666"/>
    <lineage>
        <taxon>Bacteria</taxon>
        <taxon>Bacillati</taxon>
        <taxon>Actinomycetota</taxon>
        <taxon>Actinomycetes</taxon>
        <taxon>Bifidobacteriales</taxon>
        <taxon>Bifidobacteriaceae</taxon>
        <taxon>Bombiscardovia</taxon>
    </lineage>
</organism>
<dbReference type="InterPro" id="IPR036259">
    <property type="entry name" value="MFS_trans_sf"/>
</dbReference>
<feature type="transmembrane region" description="Helical" evidence="5">
    <location>
        <begin position="255"/>
        <end position="275"/>
    </location>
</feature>
<name>A0A261EVL6_9BIFI</name>